<proteinExistence type="predicted"/>
<feature type="transmembrane region" description="Helical" evidence="1">
    <location>
        <begin position="94"/>
        <end position="112"/>
    </location>
</feature>
<protein>
    <recommendedName>
        <fullName evidence="4">SdpI/YhfL protein family protein</fullName>
    </recommendedName>
</protein>
<accession>A0A4P7QDM2</accession>
<dbReference type="Pfam" id="PF13630">
    <property type="entry name" value="SdpI"/>
    <property type="match status" value="1"/>
</dbReference>
<evidence type="ECO:0000256" key="1">
    <source>
        <dbReference type="SAM" id="Phobius"/>
    </source>
</evidence>
<feature type="transmembrane region" description="Helical" evidence="1">
    <location>
        <begin position="6"/>
        <end position="23"/>
    </location>
</feature>
<dbReference type="Proteomes" id="UP000296352">
    <property type="component" value="Chromosome"/>
</dbReference>
<reference evidence="2 3" key="1">
    <citation type="submission" date="2019-04" db="EMBL/GenBank/DDBJ databases">
        <title>Corynebacterium endometrii sp. nov., isolated from the uterus of a cow with endometritis.</title>
        <authorList>
            <person name="Ballas P."/>
            <person name="Ruckert C."/>
            <person name="Wagener K."/>
            <person name="Drillich M."/>
            <person name="Kaempfer P."/>
            <person name="Busse H.-J."/>
            <person name="Ehling-Schulz M."/>
        </authorList>
    </citation>
    <scope>NUCLEOTIDE SEQUENCE [LARGE SCALE GENOMIC DNA]</scope>
    <source>
        <strain evidence="2 3">LMM-1653</strain>
    </source>
</reference>
<feature type="transmembrane region" description="Helical" evidence="1">
    <location>
        <begin position="64"/>
        <end position="82"/>
    </location>
</feature>
<dbReference type="RefSeq" id="WP_136140251.1">
    <property type="nucleotide sequence ID" value="NZ_CP039247.1"/>
</dbReference>
<keyword evidence="1" id="KW-0472">Membrane</keyword>
<evidence type="ECO:0000313" key="3">
    <source>
        <dbReference type="Proteomes" id="UP000296352"/>
    </source>
</evidence>
<keyword evidence="1" id="KW-1133">Transmembrane helix</keyword>
<gene>
    <name evidence="2" type="ORF">CENDO_00250</name>
</gene>
<keyword evidence="3" id="KW-1185">Reference proteome</keyword>
<keyword evidence="1" id="KW-0812">Transmembrane</keyword>
<dbReference type="OrthoDB" id="4424007at2"/>
<evidence type="ECO:0000313" key="2">
    <source>
        <dbReference type="EMBL" id="QCB27360.1"/>
    </source>
</evidence>
<name>A0A4P7QDM2_9CORY</name>
<dbReference type="AlphaFoldDB" id="A0A4P7QDM2"/>
<dbReference type="KEGG" id="cee:CENDO_00250"/>
<dbReference type="EMBL" id="CP039247">
    <property type="protein sequence ID" value="QCB27360.1"/>
    <property type="molecule type" value="Genomic_DNA"/>
</dbReference>
<organism evidence="2 3">
    <name type="scientific">Corynebacterium endometrii</name>
    <dbReference type="NCBI Taxonomy" id="2488819"/>
    <lineage>
        <taxon>Bacteria</taxon>
        <taxon>Bacillati</taxon>
        <taxon>Actinomycetota</taxon>
        <taxon>Actinomycetes</taxon>
        <taxon>Mycobacteriales</taxon>
        <taxon>Corynebacteriaceae</taxon>
        <taxon>Corynebacterium</taxon>
    </lineage>
</organism>
<dbReference type="InterPro" id="IPR025962">
    <property type="entry name" value="SdpI/YhfL"/>
</dbReference>
<sequence>MLTTAFYILIVFSVLGVLCFFIAKESPKGQFKSISYNRLPGIMTANTLSSREAWIAAHKSMSPYFLLLAVYFSLCAAVNLILVWEDVAVNQQAIFVGSLVVGIAIFGLLVFLGDRVAAQHNK</sequence>
<evidence type="ECO:0008006" key="4">
    <source>
        <dbReference type="Google" id="ProtNLM"/>
    </source>
</evidence>